<reference evidence="1 2" key="2">
    <citation type="journal article" date="2022" name="Mol. Ecol. Resour.">
        <title>The genomes of chicory, endive, great burdock and yacon provide insights into Asteraceae paleo-polyploidization history and plant inulin production.</title>
        <authorList>
            <person name="Fan W."/>
            <person name="Wang S."/>
            <person name="Wang H."/>
            <person name="Wang A."/>
            <person name="Jiang F."/>
            <person name="Liu H."/>
            <person name="Zhao H."/>
            <person name="Xu D."/>
            <person name="Zhang Y."/>
        </authorList>
    </citation>
    <scope>NUCLEOTIDE SEQUENCE [LARGE SCALE GENOMIC DNA]</scope>
    <source>
        <strain evidence="2">cv. Punajuju</strain>
        <tissue evidence="1">Leaves</tissue>
    </source>
</reference>
<dbReference type="EMBL" id="CM042011">
    <property type="protein sequence ID" value="KAI3764692.1"/>
    <property type="molecule type" value="Genomic_DNA"/>
</dbReference>
<keyword evidence="2" id="KW-1185">Reference proteome</keyword>
<name>A0ACB9F0T0_CICIN</name>
<gene>
    <name evidence="1" type="ORF">L2E82_14705</name>
</gene>
<organism evidence="1 2">
    <name type="scientific">Cichorium intybus</name>
    <name type="common">Chicory</name>
    <dbReference type="NCBI Taxonomy" id="13427"/>
    <lineage>
        <taxon>Eukaryota</taxon>
        <taxon>Viridiplantae</taxon>
        <taxon>Streptophyta</taxon>
        <taxon>Embryophyta</taxon>
        <taxon>Tracheophyta</taxon>
        <taxon>Spermatophyta</taxon>
        <taxon>Magnoliopsida</taxon>
        <taxon>eudicotyledons</taxon>
        <taxon>Gunneridae</taxon>
        <taxon>Pentapetalae</taxon>
        <taxon>asterids</taxon>
        <taxon>campanulids</taxon>
        <taxon>Asterales</taxon>
        <taxon>Asteraceae</taxon>
        <taxon>Cichorioideae</taxon>
        <taxon>Cichorieae</taxon>
        <taxon>Cichoriinae</taxon>
        <taxon>Cichorium</taxon>
    </lineage>
</organism>
<sequence>MKIGRVPQLLSSFTKVVAFFSFSDHNKKLLLLFLKYTYEIILSCVLLKFLALSFLIVVAIFLSSTKLSNDSEDSHFHSLPFLSILEIYPLSYKAGEEILDETYSFTNNVDEIYSLSNTVAEDNEEFIPRIVHLELIEGATESHGDYKDSIPGSAHVELIEGAIRVDDEGDKDDVDSTADDKNVADDLKIRIEEFIAKNIKKWKEEMLVDKIRYLEY</sequence>
<evidence type="ECO:0000313" key="1">
    <source>
        <dbReference type="EMBL" id="KAI3764692.1"/>
    </source>
</evidence>
<protein>
    <submittedName>
        <fullName evidence="1">Uncharacterized protein</fullName>
    </submittedName>
</protein>
<reference evidence="2" key="1">
    <citation type="journal article" date="2022" name="Mol. Ecol. Resour.">
        <title>The genomes of chicory, endive, great burdock and yacon provide insights into Asteraceae palaeo-polyploidization history and plant inulin production.</title>
        <authorList>
            <person name="Fan W."/>
            <person name="Wang S."/>
            <person name="Wang H."/>
            <person name="Wang A."/>
            <person name="Jiang F."/>
            <person name="Liu H."/>
            <person name="Zhao H."/>
            <person name="Xu D."/>
            <person name="Zhang Y."/>
        </authorList>
    </citation>
    <scope>NUCLEOTIDE SEQUENCE [LARGE SCALE GENOMIC DNA]</scope>
    <source>
        <strain evidence="2">cv. Punajuju</strain>
    </source>
</reference>
<evidence type="ECO:0000313" key="2">
    <source>
        <dbReference type="Proteomes" id="UP001055811"/>
    </source>
</evidence>
<proteinExistence type="predicted"/>
<dbReference type="Proteomes" id="UP001055811">
    <property type="component" value="Linkage Group LG03"/>
</dbReference>
<accession>A0ACB9F0T0</accession>
<comment type="caution">
    <text evidence="1">The sequence shown here is derived from an EMBL/GenBank/DDBJ whole genome shotgun (WGS) entry which is preliminary data.</text>
</comment>